<gene>
    <name evidence="1" type="ORF">MGR_1480</name>
</gene>
<dbReference type="AlphaFoldDB" id="A4TZF7"/>
<name>A4TZF7_9PROT</name>
<organism evidence="1">
    <name type="scientific">Magnetospirillum gryphiswaldense</name>
    <dbReference type="NCBI Taxonomy" id="55518"/>
    <lineage>
        <taxon>Bacteria</taxon>
        <taxon>Pseudomonadati</taxon>
        <taxon>Pseudomonadota</taxon>
        <taxon>Alphaproteobacteria</taxon>
        <taxon>Rhodospirillales</taxon>
        <taxon>Rhodospirillaceae</taxon>
        <taxon>Magnetospirillum</taxon>
    </lineage>
</organism>
<reference evidence="1" key="1">
    <citation type="journal article" date="2007" name="J. Bacteriol.">
        <title>Comparative genome analysis of four magnetotactic bacteria reveals a complex set of group-specific genes implicated in magnetosome biomineralization and function.</title>
        <authorList>
            <person name="Richter M."/>
            <person name="Kube M."/>
            <person name="Bazylinski D.A."/>
            <person name="Lombardot T."/>
            <person name="Gloeckner F.O."/>
            <person name="Reinhardt R."/>
            <person name="Schueler D."/>
        </authorList>
    </citation>
    <scope>NUCLEOTIDE SEQUENCE</scope>
    <source>
        <strain evidence="1">MSR-1</strain>
    </source>
</reference>
<sequence length="37" mass="4068">MFSDFAIVVEPEEERSGWMEIMVGTVVTGGWRGHGLG</sequence>
<accession>A4TZF7</accession>
<proteinExistence type="predicted"/>
<evidence type="ECO:0000313" key="1">
    <source>
        <dbReference type="EMBL" id="CAM76014.1"/>
    </source>
</evidence>
<protein>
    <submittedName>
        <fullName evidence="1">Uncharacterized protein</fullName>
    </submittedName>
</protein>
<dbReference type="EMBL" id="CU459003">
    <property type="protein sequence ID" value="CAM76014.1"/>
    <property type="molecule type" value="Genomic_DNA"/>
</dbReference>